<gene>
    <name evidence="2" type="ORF">SFB21_1928</name>
</gene>
<dbReference type="EMBL" id="CADDTS010000032">
    <property type="protein sequence ID" value="CAB1216229.1"/>
    <property type="molecule type" value="Genomic_DNA"/>
</dbReference>
<dbReference type="PANTHER" id="PTHR46889:SF4">
    <property type="entry name" value="TRANSPOSASE INSO FOR INSERTION SEQUENCE ELEMENT IS911B-RELATED"/>
    <property type="match status" value="1"/>
</dbReference>
<name>A0A811GCB7_9GAMM</name>
<protein>
    <recommendedName>
        <fullName evidence="1">HTH-like domain-containing protein</fullName>
    </recommendedName>
</protein>
<feature type="domain" description="HTH-like" evidence="1">
    <location>
        <begin position="85"/>
        <end position="134"/>
    </location>
</feature>
<comment type="caution">
    <text evidence="2">The sequence shown here is derived from an EMBL/GenBank/DDBJ whole genome shotgun (WGS) entry which is preliminary data.</text>
</comment>
<evidence type="ECO:0000259" key="1">
    <source>
        <dbReference type="Pfam" id="PF13276"/>
    </source>
</evidence>
<dbReference type="AlphaFoldDB" id="A0A811GCB7"/>
<proteinExistence type="predicted"/>
<accession>A0A811GCB7</accession>
<dbReference type="Proteomes" id="UP000489961">
    <property type="component" value="Unassembled WGS sequence"/>
</dbReference>
<dbReference type="PANTHER" id="PTHR46889">
    <property type="entry name" value="TRANSPOSASE INSF FOR INSERTION SEQUENCE IS3B-RELATED"/>
    <property type="match status" value="1"/>
</dbReference>
<dbReference type="InterPro" id="IPR050900">
    <property type="entry name" value="Transposase_IS3/IS150/IS904"/>
</dbReference>
<reference evidence="2 3" key="1">
    <citation type="submission" date="2020-02" db="EMBL/GenBank/DDBJ databases">
        <authorList>
            <person name="Chaudhuri R."/>
        </authorList>
    </citation>
    <scope>NUCLEOTIDE SEQUENCE [LARGE SCALE GENOMIC DNA]</scope>
    <source>
        <strain evidence="2">SFB21</strain>
    </source>
</reference>
<evidence type="ECO:0000313" key="3">
    <source>
        <dbReference type="Proteomes" id="UP000489961"/>
    </source>
</evidence>
<dbReference type="InterPro" id="IPR025948">
    <property type="entry name" value="HTH-like_dom"/>
</dbReference>
<sequence length="160" mass="18611">MHFSKQRKKSFALKVSLNKLKSNGISESESIAFTPLCKATRVKYQFILEYSHQFKIKMMCRFFNIARAGYYALSHEPESGRTIEDKQLLQHILSFYDTSYGIYGYRRTKLDLKELGESCGPNRVLKIMKNNDFAPIKRTRVMTVVALKSFYSTIKIESLL</sequence>
<organism evidence="2 3">
    <name type="scientific">Acinetobacter bouvetii</name>
    <dbReference type="NCBI Taxonomy" id="202951"/>
    <lineage>
        <taxon>Bacteria</taxon>
        <taxon>Pseudomonadati</taxon>
        <taxon>Pseudomonadota</taxon>
        <taxon>Gammaproteobacteria</taxon>
        <taxon>Moraxellales</taxon>
        <taxon>Moraxellaceae</taxon>
        <taxon>Acinetobacter</taxon>
    </lineage>
</organism>
<dbReference type="Pfam" id="PF13276">
    <property type="entry name" value="HTH_21"/>
    <property type="match status" value="1"/>
</dbReference>
<evidence type="ECO:0000313" key="2">
    <source>
        <dbReference type="EMBL" id="CAB1216229.1"/>
    </source>
</evidence>